<evidence type="ECO:0000313" key="2">
    <source>
        <dbReference type="Proteomes" id="UP000584867"/>
    </source>
</evidence>
<dbReference type="AlphaFoldDB" id="A0A7W8ECD3"/>
<dbReference type="Proteomes" id="UP000584867">
    <property type="component" value="Unassembled WGS sequence"/>
</dbReference>
<evidence type="ECO:0000313" key="1">
    <source>
        <dbReference type="EMBL" id="MBB5066544.1"/>
    </source>
</evidence>
<comment type="caution">
    <text evidence="1">The sequence shown here is derived from an EMBL/GenBank/DDBJ whole genome shotgun (WGS) entry which is preliminary data.</text>
</comment>
<gene>
    <name evidence="1" type="ORF">HDF15_004924</name>
</gene>
<dbReference type="RefSeq" id="WP_184260307.1">
    <property type="nucleotide sequence ID" value="NZ_JACHIO010000029.1"/>
</dbReference>
<dbReference type="InterPro" id="IPR046038">
    <property type="entry name" value="DUF5996"/>
</dbReference>
<accession>A0A7W8ECD3</accession>
<dbReference type="EMBL" id="JACHIO010000029">
    <property type="protein sequence ID" value="MBB5066544.1"/>
    <property type="molecule type" value="Genomic_DNA"/>
</dbReference>
<reference evidence="1 2" key="1">
    <citation type="submission" date="2020-08" db="EMBL/GenBank/DDBJ databases">
        <title>Genomic Encyclopedia of Type Strains, Phase IV (KMG-V): Genome sequencing to study the core and pangenomes of soil and plant-associated prokaryotes.</title>
        <authorList>
            <person name="Whitman W."/>
        </authorList>
    </citation>
    <scope>NUCLEOTIDE SEQUENCE [LARGE SCALE GENOMIC DNA]</scope>
    <source>
        <strain evidence="1 2">X5P3</strain>
    </source>
</reference>
<evidence type="ECO:0008006" key="3">
    <source>
        <dbReference type="Google" id="ProtNLM"/>
    </source>
</evidence>
<organism evidence="1 2">
    <name type="scientific">Granulicella mallensis</name>
    <dbReference type="NCBI Taxonomy" id="940614"/>
    <lineage>
        <taxon>Bacteria</taxon>
        <taxon>Pseudomonadati</taxon>
        <taxon>Acidobacteriota</taxon>
        <taxon>Terriglobia</taxon>
        <taxon>Terriglobales</taxon>
        <taxon>Acidobacteriaceae</taxon>
        <taxon>Granulicella</taxon>
    </lineage>
</organism>
<proteinExistence type="predicted"/>
<protein>
    <recommendedName>
        <fullName evidence="3">Ava_C0101 and related proteins</fullName>
    </recommendedName>
</protein>
<name>A0A7W8ECD3_9BACT</name>
<sequence length="322" mass="36336">MLSPERHATRLQSEVWPELPQSAWGETCVTLQLWTQIVGKIRLALTPPLNHTWNVTLFPTVRGLTTSPMWQGTRTLQIDFDFIDHILVLQTSEGDRRVIALKPMTVATFYREVMASLEALGTPVPIWPMPVEMAQPIPFDQDITHQAYDPEYVERFWRILLQTTRVFNIFRARFIGKASPIHLFWGALDLACTRFSGRTAPEHSSMPGLPDRVTRDAYSHEVSSCGFWPGAPGMEPLFYSYAYPQPPGYAESSVQPAAARFDPNLGEFILPYEDMRQSESPDEVLLQFLQSTYEAAATTAQWDRQGLEAAYSSPAAPDSPTV</sequence>
<dbReference type="Pfam" id="PF19459">
    <property type="entry name" value="DUF5996"/>
    <property type="match status" value="1"/>
</dbReference>